<evidence type="ECO:0000313" key="2">
    <source>
        <dbReference type="Proteomes" id="UP001497680"/>
    </source>
</evidence>
<sequence length="217" mass="23613">MDPQSAGHAHPQTTPAMDGVEGVVSSDGRFRCTALLPDGKQCTSRVKNTKKDIGSHYYKRHTASSSYARGQDSSSTQGYSCPNCEDEGKSWKGKNWNVVFSHQTKEHDRKVNWTIPTDPETLAAGPQDRGVPRSNGPPAQLPPPVPALLPPPVPALLPPPIAAPSLAPVSGPSPALVRSPSPASPDEDDLDEYETRHPLPRFRGERRAPIRVRRRRV</sequence>
<name>A0ACC0CVR1_9PEZI</name>
<dbReference type="EMBL" id="MU394335">
    <property type="protein sequence ID" value="KAI6084583.1"/>
    <property type="molecule type" value="Genomic_DNA"/>
</dbReference>
<organism evidence="1 2">
    <name type="scientific">Hypoxylon rubiginosum</name>
    <dbReference type="NCBI Taxonomy" id="110542"/>
    <lineage>
        <taxon>Eukaryota</taxon>
        <taxon>Fungi</taxon>
        <taxon>Dikarya</taxon>
        <taxon>Ascomycota</taxon>
        <taxon>Pezizomycotina</taxon>
        <taxon>Sordariomycetes</taxon>
        <taxon>Xylariomycetidae</taxon>
        <taxon>Xylariales</taxon>
        <taxon>Hypoxylaceae</taxon>
        <taxon>Hypoxylon</taxon>
    </lineage>
</organism>
<keyword evidence="2" id="KW-1185">Reference proteome</keyword>
<comment type="caution">
    <text evidence="1">The sequence shown here is derived from an EMBL/GenBank/DDBJ whole genome shotgun (WGS) entry which is preliminary data.</text>
</comment>
<accession>A0ACC0CVR1</accession>
<dbReference type="Proteomes" id="UP001497680">
    <property type="component" value="Unassembled WGS sequence"/>
</dbReference>
<evidence type="ECO:0000313" key="1">
    <source>
        <dbReference type="EMBL" id="KAI6084583.1"/>
    </source>
</evidence>
<reference evidence="1 2" key="1">
    <citation type="journal article" date="2022" name="New Phytol.">
        <title>Ecological generalism drives hyperdiversity of secondary metabolite gene clusters in xylarialean endophytes.</title>
        <authorList>
            <person name="Franco M.E.E."/>
            <person name="Wisecaver J.H."/>
            <person name="Arnold A.E."/>
            <person name="Ju Y.M."/>
            <person name="Slot J.C."/>
            <person name="Ahrendt S."/>
            <person name="Moore L.P."/>
            <person name="Eastman K.E."/>
            <person name="Scott K."/>
            <person name="Konkel Z."/>
            <person name="Mondo S.J."/>
            <person name="Kuo A."/>
            <person name="Hayes R.D."/>
            <person name="Haridas S."/>
            <person name="Andreopoulos B."/>
            <person name="Riley R."/>
            <person name="LaButti K."/>
            <person name="Pangilinan J."/>
            <person name="Lipzen A."/>
            <person name="Amirebrahimi M."/>
            <person name="Yan J."/>
            <person name="Adam C."/>
            <person name="Keymanesh K."/>
            <person name="Ng V."/>
            <person name="Louie K."/>
            <person name="Northen T."/>
            <person name="Drula E."/>
            <person name="Henrissat B."/>
            <person name="Hsieh H.M."/>
            <person name="Youens-Clark K."/>
            <person name="Lutzoni F."/>
            <person name="Miadlikowska J."/>
            <person name="Eastwood D.C."/>
            <person name="Hamelin R.C."/>
            <person name="Grigoriev I.V."/>
            <person name="U'Ren J.M."/>
        </authorList>
    </citation>
    <scope>NUCLEOTIDE SEQUENCE [LARGE SCALE GENOMIC DNA]</scope>
    <source>
        <strain evidence="1 2">ER1909</strain>
    </source>
</reference>
<gene>
    <name evidence="1" type="ORF">F4821DRAFT_279980</name>
</gene>
<proteinExistence type="predicted"/>
<protein>
    <submittedName>
        <fullName evidence="1">Uncharacterized protein</fullName>
    </submittedName>
</protein>